<dbReference type="EMBL" id="LR134149">
    <property type="protein sequence ID" value="VEA41758.1"/>
    <property type="molecule type" value="Genomic_DNA"/>
</dbReference>
<dbReference type="GO" id="GO:0016740">
    <property type="term" value="F:transferase activity"/>
    <property type="evidence" value="ECO:0007669"/>
    <property type="project" value="UniProtKB-KW"/>
</dbReference>
<keyword evidence="1" id="KW-0808">Transferase</keyword>
<organism evidence="1 2">
    <name type="scientific">Salmonella enterica I</name>
    <dbReference type="NCBI Taxonomy" id="59201"/>
    <lineage>
        <taxon>Bacteria</taxon>
        <taxon>Pseudomonadati</taxon>
        <taxon>Pseudomonadota</taxon>
        <taxon>Gammaproteobacteria</taxon>
        <taxon>Enterobacterales</taxon>
        <taxon>Enterobacteriaceae</taxon>
        <taxon>Salmonella</taxon>
    </lineage>
</organism>
<protein>
    <submittedName>
        <fullName evidence="1">Arylsulfate sulfotransferase</fullName>
    </submittedName>
</protein>
<name>A0A3S5DDI8_SALET</name>
<evidence type="ECO:0000313" key="2">
    <source>
        <dbReference type="Proteomes" id="UP000277214"/>
    </source>
</evidence>
<reference evidence="1 2" key="1">
    <citation type="submission" date="2018-12" db="EMBL/GenBank/DDBJ databases">
        <authorList>
            <consortium name="Pathogen Informatics"/>
        </authorList>
    </citation>
    <scope>NUCLEOTIDE SEQUENCE [LARGE SCALE GENOMIC DNA]</scope>
    <source>
        <strain evidence="1 2">NCTC8272</strain>
    </source>
</reference>
<dbReference type="AlphaFoldDB" id="A0A3S5DDI8"/>
<gene>
    <name evidence="1" type="ORF">NCTC8272_04066</name>
</gene>
<sequence length="29" mass="3390">MLELKVHSNRAGMLGYRALIIDPEQMFKK</sequence>
<accession>A0A3S5DDI8</accession>
<evidence type="ECO:0000313" key="1">
    <source>
        <dbReference type="EMBL" id="VEA41758.1"/>
    </source>
</evidence>
<proteinExistence type="predicted"/>
<dbReference type="Proteomes" id="UP000277214">
    <property type="component" value="Chromosome 1"/>
</dbReference>